<name>A0ACB8BR19_9AGAM</name>
<gene>
    <name evidence="1" type="ORF">BV22DRAFT_221405</name>
</gene>
<organism evidence="1 2">
    <name type="scientific">Leucogyrophana mollusca</name>
    <dbReference type="NCBI Taxonomy" id="85980"/>
    <lineage>
        <taxon>Eukaryota</taxon>
        <taxon>Fungi</taxon>
        <taxon>Dikarya</taxon>
        <taxon>Basidiomycota</taxon>
        <taxon>Agaricomycotina</taxon>
        <taxon>Agaricomycetes</taxon>
        <taxon>Agaricomycetidae</taxon>
        <taxon>Boletales</taxon>
        <taxon>Boletales incertae sedis</taxon>
        <taxon>Leucogyrophana</taxon>
    </lineage>
</organism>
<reference evidence="1" key="1">
    <citation type="journal article" date="2021" name="New Phytol.">
        <title>Evolutionary innovations through gain and loss of genes in the ectomycorrhizal Boletales.</title>
        <authorList>
            <person name="Wu G."/>
            <person name="Miyauchi S."/>
            <person name="Morin E."/>
            <person name="Kuo A."/>
            <person name="Drula E."/>
            <person name="Varga T."/>
            <person name="Kohler A."/>
            <person name="Feng B."/>
            <person name="Cao Y."/>
            <person name="Lipzen A."/>
            <person name="Daum C."/>
            <person name="Hundley H."/>
            <person name="Pangilinan J."/>
            <person name="Johnson J."/>
            <person name="Barry K."/>
            <person name="LaButti K."/>
            <person name="Ng V."/>
            <person name="Ahrendt S."/>
            <person name="Min B."/>
            <person name="Choi I.G."/>
            <person name="Park H."/>
            <person name="Plett J.M."/>
            <person name="Magnuson J."/>
            <person name="Spatafora J.W."/>
            <person name="Nagy L.G."/>
            <person name="Henrissat B."/>
            <person name="Grigoriev I.V."/>
            <person name="Yang Z.L."/>
            <person name="Xu J."/>
            <person name="Martin F.M."/>
        </authorList>
    </citation>
    <scope>NUCLEOTIDE SEQUENCE</scope>
    <source>
        <strain evidence="1">KUC20120723A-06</strain>
    </source>
</reference>
<proteinExistence type="predicted"/>
<accession>A0ACB8BR19</accession>
<protein>
    <submittedName>
        <fullName evidence="1">Cerato-platanin</fullName>
    </submittedName>
</protein>
<sequence length="142" mass="14577">MKFITSALSFAALALAALAQDTYTASYDTRYDNSALSLDDVSCSDGTNGLVTKGYQTIGQLPTYPNVGGAFAVTGWDSPACGSCWQLTYGSETINVTAVDVALTGFVLSEGALNTLTDGQAVDLGRVNVTAVQVAKSACGLS</sequence>
<evidence type="ECO:0000313" key="2">
    <source>
        <dbReference type="Proteomes" id="UP000790709"/>
    </source>
</evidence>
<evidence type="ECO:0000313" key="1">
    <source>
        <dbReference type="EMBL" id="KAH7928134.1"/>
    </source>
</evidence>
<comment type="caution">
    <text evidence="1">The sequence shown here is derived from an EMBL/GenBank/DDBJ whole genome shotgun (WGS) entry which is preliminary data.</text>
</comment>
<dbReference type="Proteomes" id="UP000790709">
    <property type="component" value="Unassembled WGS sequence"/>
</dbReference>
<keyword evidence="2" id="KW-1185">Reference proteome</keyword>
<dbReference type="EMBL" id="MU266356">
    <property type="protein sequence ID" value="KAH7928134.1"/>
    <property type="molecule type" value="Genomic_DNA"/>
</dbReference>